<keyword evidence="2" id="KW-1185">Reference proteome</keyword>
<accession>A0A9W6WQW8</accession>
<organism evidence="1 2">
    <name type="scientific">Phytophthora lilii</name>
    <dbReference type="NCBI Taxonomy" id="2077276"/>
    <lineage>
        <taxon>Eukaryota</taxon>
        <taxon>Sar</taxon>
        <taxon>Stramenopiles</taxon>
        <taxon>Oomycota</taxon>
        <taxon>Peronosporomycetes</taxon>
        <taxon>Peronosporales</taxon>
        <taxon>Peronosporaceae</taxon>
        <taxon>Phytophthora</taxon>
    </lineage>
</organism>
<evidence type="ECO:0000313" key="1">
    <source>
        <dbReference type="EMBL" id="GMF14017.1"/>
    </source>
</evidence>
<name>A0A9W6WQW8_9STRA</name>
<reference evidence="1" key="1">
    <citation type="submission" date="2023-04" db="EMBL/GenBank/DDBJ databases">
        <title>Phytophthora lilii NBRC 32176.</title>
        <authorList>
            <person name="Ichikawa N."/>
            <person name="Sato H."/>
            <person name="Tonouchi N."/>
        </authorList>
    </citation>
    <scope>NUCLEOTIDE SEQUENCE</scope>
    <source>
        <strain evidence="1">NBRC 32176</strain>
    </source>
</reference>
<gene>
    <name evidence="1" type="ORF">Plil01_000443000</name>
</gene>
<proteinExistence type="predicted"/>
<sequence length="141" mass="15679">MYLFHVASSHGIKVVEAEERCETYAFIDKNLAMGLASIAEQPWGPMALVDADLEQRRAAEEQLKTATTKAVLSKTMSDEEVKEMAVQGNCGCTWSSVAKTLSRSIIFDVAESVTRKYAIGVLFLATGRTKKLTRMRLRMRS</sequence>
<evidence type="ECO:0000313" key="2">
    <source>
        <dbReference type="Proteomes" id="UP001165083"/>
    </source>
</evidence>
<protein>
    <submittedName>
        <fullName evidence="1">Unnamed protein product</fullName>
    </submittedName>
</protein>
<dbReference type="Proteomes" id="UP001165083">
    <property type="component" value="Unassembled WGS sequence"/>
</dbReference>
<dbReference type="AlphaFoldDB" id="A0A9W6WQW8"/>
<comment type="caution">
    <text evidence="1">The sequence shown here is derived from an EMBL/GenBank/DDBJ whole genome shotgun (WGS) entry which is preliminary data.</text>
</comment>
<dbReference type="EMBL" id="BSXW01000179">
    <property type="protein sequence ID" value="GMF14017.1"/>
    <property type="molecule type" value="Genomic_DNA"/>
</dbReference>